<reference evidence="1 2" key="1">
    <citation type="journal article" date="2016" name="Nat. Commun.">
        <title>Ectomycorrhizal ecology is imprinted in the genome of the dominant symbiotic fungus Cenococcum geophilum.</title>
        <authorList>
            <consortium name="DOE Joint Genome Institute"/>
            <person name="Peter M."/>
            <person name="Kohler A."/>
            <person name="Ohm R.A."/>
            <person name="Kuo A."/>
            <person name="Krutzmann J."/>
            <person name="Morin E."/>
            <person name="Arend M."/>
            <person name="Barry K.W."/>
            <person name="Binder M."/>
            <person name="Choi C."/>
            <person name="Clum A."/>
            <person name="Copeland A."/>
            <person name="Grisel N."/>
            <person name="Haridas S."/>
            <person name="Kipfer T."/>
            <person name="LaButti K."/>
            <person name="Lindquist E."/>
            <person name="Lipzen A."/>
            <person name="Maire R."/>
            <person name="Meier B."/>
            <person name="Mihaltcheva S."/>
            <person name="Molinier V."/>
            <person name="Murat C."/>
            <person name="Poggeler S."/>
            <person name="Quandt C.A."/>
            <person name="Sperisen C."/>
            <person name="Tritt A."/>
            <person name="Tisserant E."/>
            <person name="Crous P.W."/>
            <person name="Henrissat B."/>
            <person name="Nehls U."/>
            <person name="Egli S."/>
            <person name="Spatafora J.W."/>
            <person name="Grigoriev I.V."/>
            <person name="Martin F.M."/>
        </authorList>
    </citation>
    <scope>NUCLEOTIDE SEQUENCE [LARGE SCALE GENOMIC DNA]</scope>
    <source>
        <strain evidence="1 2">CBS 207.34</strain>
    </source>
</reference>
<protein>
    <recommendedName>
        <fullName evidence="3">F-box domain-containing protein</fullName>
    </recommendedName>
</protein>
<dbReference type="OrthoDB" id="3943306at2759"/>
<organism evidence="1 2">
    <name type="scientific">Glonium stellatum</name>
    <dbReference type="NCBI Taxonomy" id="574774"/>
    <lineage>
        <taxon>Eukaryota</taxon>
        <taxon>Fungi</taxon>
        <taxon>Dikarya</taxon>
        <taxon>Ascomycota</taxon>
        <taxon>Pezizomycotina</taxon>
        <taxon>Dothideomycetes</taxon>
        <taxon>Pleosporomycetidae</taxon>
        <taxon>Gloniales</taxon>
        <taxon>Gloniaceae</taxon>
        <taxon>Glonium</taxon>
    </lineage>
</organism>
<dbReference type="Proteomes" id="UP000250140">
    <property type="component" value="Unassembled WGS sequence"/>
</dbReference>
<dbReference type="AlphaFoldDB" id="A0A8E2ENQ6"/>
<evidence type="ECO:0008006" key="3">
    <source>
        <dbReference type="Google" id="ProtNLM"/>
    </source>
</evidence>
<name>A0A8E2ENQ6_9PEZI</name>
<proteinExistence type="predicted"/>
<dbReference type="EMBL" id="KV751002">
    <property type="protein sequence ID" value="OCL02107.1"/>
    <property type="molecule type" value="Genomic_DNA"/>
</dbReference>
<gene>
    <name evidence="1" type="ORF">AOQ84DRAFT_383016</name>
</gene>
<sequence length="372" mass="43120">MDTWWFQGVPPLPVVTKTAFKFFNLPFDIQLHVMTFLDICSLTTFLQASAHAKAIYIHNPNTILKGLLQQWPRQLSQLIQANLFIIQKQTAPAPSPSEIYSRYVDAEKTPRIVIDTIHPLHTLRHFLRLVHEIGRCSRELVNCSLGIICYIENQALDVSIVSSQLSETEWHRIYRAYLRLKLFGLLFFTMNRQIPDKASLKSLQCATRAFFTRLCSWEIEELNSAWSVLGKATMNRNVDRGVYSSIFHSHMRVLTTEKDYCQSETCPLGSSIFCNNVHACIRNIMQPFLPHRRGRFMLNETYGREVSVPASDVSRRWEDSVEANVASWGLSYDLLLRVPHDHPRLNHFYFEYKYIGLPMWDKSTAEKCGLFP</sequence>
<evidence type="ECO:0000313" key="1">
    <source>
        <dbReference type="EMBL" id="OCL02107.1"/>
    </source>
</evidence>
<evidence type="ECO:0000313" key="2">
    <source>
        <dbReference type="Proteomes" id="UP000250140"/>
    </source>
</evidence>
<keyword evidence="2" id="KW-1185">Reference proteome</keyword>
<accession>A0A8E2ENQ6</accession>